<reference evidence="3" key="1">
    <citation type="submission" date="2022-02" db="EMBL/GenBank/DDBJ databases">
        <authorList>
            <person name="Henning P.M."/>
            <person name="McCubbin A.G."/>
            <person name="Shore J.S."/>
        </authorList>
    </citation>
    <scope>NUCLEOTIDE SEQUENCE</scope>
    <source>
        <strain evidence="3">F60SS</strain>
        <tissue evidence="3">Leaves</tissue>
    </source>
</reference>
<dbReference type="Proteomes" id="UP001141552">
    <property type="component" value="Unassembled WGS sequence"/>
</dbReference>
<evidence type="ECO:0000256" key="1">
    <source>
        <dbReference type="ARBA" id="ARBA00007626"/>
    </source>
</evidence>
<keyword evidence="4" id="KW-1185">Reference proteome</keyword>
<dbReference type="AlphaFoldDB" id="A0A9Q0IZ61"/>
<gene>
    <name evidence="3" type="ORF">Tsubulata_029767</name>
</gene>
<evidence type="ECO:0000313" key="3">
    <source>
        <dbReference type="EMBL" id="KAJ4822344.1"/>
    </source>
</evidence>
<dbReference type="InterPro" id="IPR011990">
    <property type="entry name" value="TPR-like_helical_dom_sf"/>
</dbReference>
<sequence length="234" mass="26081">PSMAQFSPREIVQYAVKRVLPVQGVSQDERFVCGYCEICEAANACAYNILIRGTRRGGVKEGFRMKSDMVRAYRLRPNAHLGLAFRIKEGMVVNGVLLDSAIYSTLISGIFKAGKKEEGSPGNGCNEDKDFEAAHRVLKTNGGERVVPQEMDASGCPPDTVTYNVMIKGFSEDKDFEAAHRVLKTNGGERVCVRREPGVSEANDQFSRYAKTGRNEDLFRLVFDRLEKMRTCHS</sequence>
<dbReference type="PANTHER" id="PTHR47939:SF5">
    <property type="entry name" value="PENTACOTRIPEPTIDE-REPEAT REGION OF PRORP DOMAIN-CONTAINING PROTEIN"/>
    <property type="match status" value="1"/>
</dbReference>
<name>A0A9Q0IZ61_9ROSI</name>
<dbReference type="Pfam" id="PF12854">
    <property type="entry name" value="PPR_1"/>
    <property type="match status" value="1"/>
</dbReference>
<evidence type="ECO:0000313" key="4">
    <source>
        <dbReference type="Proteomes" id="UP001141552"/>
    </source>
</evidence>
<protein>
    <submittedName>
        <fullName evidence="3">Uncharacterized protein</fullName>
    </submittedName>
</protein>
<proteinExistence type="inferred from homology"/>
<reference evidence="3" key="2">
    <citation type="journal article" date="2023" name="Plants (Basel)">
        <title>Annotation of the Turnera subulata (Passifloraceae) Draft Genome Reveals the S-Locus Evolved after the Divergence of Turneroideae from Passifloroideae in a Stepwise Manner.</title>
        <authorList>
            <person name="Henning P.M."/>
            <person name="Roalson E.H."/>
            <person name="Mir W."/>
            <person name="McCubbin A.G."/>
            <person name="Shore J.S."/>
        </authorList>
    </citation>
    <scope>NUCLEOTIDE SEQUENCE</scope>
    <source>
        <strain evidence="3">F60SS</strain>
    </source>
</reference>
<comment type="similarity">
    <text evidence="1">Belongs to the PPR family. P subfamily.</text>
</comment>
<evidence type="ECO:0000256" key="2">
    <source>
        <dbReference type="ARBA" id="ARBA00022737"/>
    </source>
</evidence>
<dbReference type="OrthoDB" id="185373at2759"/>
<accession>A0A9Q0IZ61</accession>
<dbReference type="InterPro" id="IPR002885">
    <property type="entry name" value="PPR_rpt"/>
</dbReference>
<dbReference type="EMBL" id="JAKUCV010007700">
    <property type="protein sequence ID" value="KAJ4822344.1"/>
    <property type="molecule type" value="Genomic_DNA"/>
</dbReference>
<keyword evidence="2" id="KW-0677">Repeat</keyword>
<organism evidence="3 4">
    <name type="scientific">Turnera subulata</name>
    <dbReference type="NCBI Taxonomy" id="218843"/>
    <lineage>
        <taxon>Eukaryota</taxon>
        <taxon>Viridiplantae</taxon>
        <taxon>Streptophyta</taxon>
        <taxon>Embryophyta</taxon>
        <taxon>Tracheophyta</taxon>
        <taxon>Spermatophyta</taxon>
        <taxon>Magnoliopsida</taxon>
        <taxon>eudicotyledons</taxon>
        <taxon>Gunneridae</taxon>
        <taxon>Pentapetalae</taxon>
        <taxon>rosids</taxon>
        <taxon>fabids</taxon>
        <taxon>Malpighiales</taxon>
        <taxon>Passifloraceae</taxon>
        <taxon>Turnera</taxon>
    </lineage>
</organism>
<dbReference type="NCBIfam" id="TIGR00756">
    <property type="entry name" value="PPR"/>
    <property type="match status" value="1"/>
</dbReference>
<feature type="non-terminal residue" evidence="3">
    <location>
        <position position="1"/>
    </location>
</feature>
<comment type="caution">
    <text evidence="3">The sequence shown here is derived from an EMBL/GenBank/DDBJ whole genome shotgun (WGS) entry which is preliminary data.</text>
</comment>
<dbReference type="Gene3D" id="1.25.40.10">
    <property type="entry name" value="Tetratricopeptide repeat domain"/>
    <property type="match status" value="1"/>
</dbReference>
<dbReference type="InterPro" id="IPR050667">
    <property type="entry name" value="PPR-containing_protein"/>
</dbReference>
<feature type="non-terminal residue" evidence="3">
    <location>
        <position position="234"/>
    </location>
</feature>
<dbReference type="PANTHER" id="PTHR47939">
    <property type="entry name" value="MEMBRANE-ASSOCIATED SALT-INDUCIBLE PROTEIN-LIKE"/>
    <property type="match status" value="1"/>
</dbReference>